<reference evidence="2" key="1">
    <citation type="journal article" date="2021" name="PeerJ">
        <title>Extensive microbial diversity within the chicken gut microbiome revealed by metagenomics and culture.</title>
        <authorList>
            <person name="Gilroy R."/>
            <person name="Ravi A."/>
            <person name="Getino M."/>
            <person name="Pursley I."/>
            <person name="Horton D.L."/>
            <person name="Alikhan N.F."/>
            <person name="Baker D."/>
            <person name="Gharbi K."/>
            <person name="Hall N."/>
            <person name="Watson M."/>
            <person name="Adriaenssens E.M."/>
            <person name="Foster-Nyarko E."/>
            <person name="Jarju S."/>
            <person name="Secka A."/>
            <person name="Antonio M."/>
            <person name="Oren A."/>
            <person name="Chaudhuri R.R."/>
            <person name="La Ragione R."/>
            <person name="Hildebrand F."/>
            <person name="Pallen M.J."/>
        </authorList>
    </citation>
    <scope>NUCLEOTIDE SEQUENCE</scope>
    <source>
        <strain evidence="2">CHK33-7979</strain>
    </source>
</reference>
<evidence type="ECO:0000256" key="1">
    <source>
        <dbReference type="SAM" id="Phobius"/>
    </source>
</evidence>
<keyword evidence="1" id="KW-0472">Membrane</keyword>
<dbReference type="Gene3D" id="1.10.1760.20">
    <property type="match status" value="1"/>
</dbReference>
<dbReference type="GO" id="GO:0016020">
    <property type="term" value="C:membrane"/>
    <property type="evidence" value="ECO:0007669"/>
    <property type="project" value="InterPro"/>
</dbReference>
<feature type="transmembrane region" description="Helical" evidence="1">
    <location>
        <begin position="81"/>
        <end position="100"/>
    </location>
</feature>
<protein>
    <submittedName>
        <fullName evidence="2">ECF transporter S component</fullName>
    </submittedName>
</protein>
<dbReference type="InterPro" id="IPR009825">
    <property type="entry name" value="ECF_substrate-spec-like"/>
</dbReference>
<gene>
    <name evidence="2" type="ORF">H9826_09205</name>
</gene>
<organism evidence="2 3">
    <name type="scientific">Candidatus Intestinimonas merdavium</name>
    <dbReference type="NCBI Taxonomy" id="2838622"/>
    <lineage>
        <taxon>Bacteria</taxon>
        <taxon>Bacillati</taxon>
        <taxon>Bacillota</taxon>
        <taxon>Clostridia</taxon>
        <taxon>Eubacteriales</taxon>
        <taxon>Intestinimonas</taxon>
    </lineage>
</organism>
<dbReference type="EMBL" id="DXCX01000095">
    <property type="protein sequence ID" value="HIY74130.1"/>
    <property type="molecule type" value="Genomic_DNA"/>
</dbReference>
<evidence type="ECO:0000313" key="2">
    <source>
        <dbReference type="EMBL" id="HIY74130.1"/>
    </source>
</evidence>
<dbReference type="Pfam" id="PF07155">
    <property type="entry name" value="ECF-ribofla_trS"/>
    <property type="match status" value="1"/>
</dbReference>
<dbReference type="AlphaFoldDB" id="A0A9D2CFC9"/>
<dbReference type="Proteomes" id="UP000886824">
    <property type="component" value="Unassembled WGS sequence"/>
</dbReference>
<feature type="transmembrane region" description="Helical" evidence="1">
    <location>
        <begin position="163"/>
        <end position="183"/>
    </location>
</feature>
<sequence length="193" mass="20171">MKQKMSTQRLAFLGMMTALVFAGNYARIVMPVPVGGVPSFTLANILCVLSGLLLGPVGGLASGLGSALYDLTNPLWAAECWITFLTKGAMGLMAGVAVSAGRRGPEAGRATYGRYLLSAVAGCLTYYVLYYLKDFFYNGMLLGGLQPQAAAVTLLAFVPTSLFNGGVAVIAAPPLALAIREALKRSGLRLKTA</sequence>
<keyword evidence="1" id="KW-0812">Transmembrane</keyword>
<accession>A0A9D2CFC9</accession>
<feature type="transmembrane region" description="Helical" evidence="1">
    <location>
        <begin position="42"/>
        <end position="69"/>
    </location>
</feature>
<reference evidence="2" key="2">
    <citation type="submission" date="2021-04" db="EMBL/GenBank/DDBJ databases">
        <authorList>
            <person name="Gilroy R."/>
        </authorList>
    </citation>
    <scope>NUCLEOTIDE SEQUENCE</scope>
    <source>
        <strain evidence="2">CHK33-7979</strain>
    </source>
</reference>
<name>A0A9D2CFC9_9FIRM</name>
<proteinExistence type="predicted"/>
<feature type="transmembrane region" description="Helical" evidence="1">
    <location>
        <begin position="112"/>
        <end position="132"/>
    </location>
</feature>
<comment type="caution">
    <text evidence="2">The sequence shown here is derived from an EMBL/GenBank/DDBJ whole genome shotgun (WGS) entry which is preliminary data.</text>
</comment>
<keyword evidence="1" id="KW-1133">Transmembrane helix</keyword>
<evidence type="ECO:0000313" key="3">
    <source>
        <dbReference type="Proteomes" id="UP000886824"/>
    </source>
</evidence>